<dbReference type="Proteomes" id="UP000187261">
    <property type="component" value="Unassembled WGS sequence"/>
</dbReference>
<keyword evidence="2" id="KW-1185">Reference proteome</keyword>
<name>A0A1U7PZA1_9FLAO</name>
<dbReference type="STRING" id="1121284.SAMN05660493_01879"/>
<accession>A0A1U7PZA1</accession>
<dbReference type="AlphaFoldDB" id="A0A1U7PZA1"/>
<evidence type="ECO:0000313" key="1">
    <source>
        <dbReference type="EMBL" id="SIT97168.1"/>
    </source>
</evidence>
<gene>
    <name evidence="1" type="ORF">SAMN05660493_01879</name>
</gene>
<proteinExistence type="predicted"/>
<dbReference type="EMBL" id="FTPU01000018">
    <property type="protein sequence ID" value="SIT97168.1"/>
    <property type="molecule type" value="Genomic_DNA"/>
</dbReference>
<organism evidence="1 2">
    <name type="scientific">Epilithonimonas bovis DSM 19482</name>
    <dbReference type="NCBI Taxonomy" id="1121284"/>
    <lineage>
        <taxon>Bacteria</taxon>
        <taxon>Pseudomonadati</taxon>
        <taxon>Bacteroidota</taxon>
        <taxon>Flavobacteriia</taxon>
        <taxon>Flavobacteriales</taxon>
        <taxon>Weeksellaceae</taxon>
        <taxon>Chryseobacterium group</taxon>
        <taxon>Epilithonimonas</taxon>
    </lineage>
</organism>
<evidence type="ECO:0000313" key="2">
    <source>
        <dbReference type="Proteomes" id="UP000187261"/>
    </source>
</evidence>
<reference evidence="2" key="1">
    <citation type="submission" date="2016-10" db="EMBL/GenBank/DDBJ databases">
        <authorList>
            <person name="Varghese N."/>
            <person name="Submissions S."/>
        </authorList>
    </citation>
    <scope>NUCLEOTIDE SEQUENCE [LARGE SCALE GENOMIC DNA]</scope>
    <source>
        <strain evidence="2">DSM 19482</strain>
    </source>
</reference>
<protein>
    <submittedName>
        <fullName evidence="1">Uncharacterized protein</fullName>
    </submittedName>
</protein>
<sequence length="104" mass="11940">MDWSKRFTSEILAPIAVEILFCYCEYKKFNRLLHSFAMTKKIVAKSGYQRVKNDKRNAPQNKKAEKTFVSSAPVNPNQINYEKNYLGSNMLIGIMTSSNEIPPC</sequence>